<dbReference type="PROSITE" id="PS51257">
    <property type="entry name" value="PROKAR_LIPOPROTEIN"/>
    <property type="match status" value="1"/>
</dbReference>
<comment type="caution">
    <text evidence="3">The sequence shown here is derived from an EMBL/GenBank/DDBJ whole genome shotgun (WGS) entry which is preliminary data.</text>
</comment>
<accession>A0A397P4Z9</accession>
<organism evidence="3 4">
    <name type="scientific">Hephaestia caeni</name>
    <dbReference type="NCBI Taxonomy" id="645617"/>
    <lineage>
        <taxon>Bacteria</taxon>
        <taxon>Pseudomonadati</taxon>
        <taxon>Pseudomonadota</taxon>
        <taxon>Alphaproteobacteria</taxon>
        <taxon>Sphingomonadales</taxon>
        <taxon>Sphingomonadaceae</taxon>
        <taxon>Hephaestia</taxon>
    </lineage>
</organism>
<name>A0A397P4Z9_9SPHN</name>
<keyword evidence="2" id="KW-0732">Signal</keyword>
<feature type="compositionally biased region" description="Low complexity" evidence="1">
    <location>
        <begin position="24"/>
        <end position="43"/>
    </location>
</feature>
<dbReference type="RefSeq" id="WP_119035738.1">
    <property type="nucleotide sequence ID" value="NZ_QXDC01000003.1"/>
</dbReference>
<evidence type="ECO:0000256" key="2">
    <source>
        <dbReference type="SAM" id="SignalP"/>
    </source>
</evidence>
<protein>
    <submittedName>
        <fullName evidence="3">Uncharacterized protein DUF1176</fullName>
    </submittedName>
</protein>
<gene>
    <name evidence="3" type="ORF">DFR49_2192</name>
</gene>
<dbReference type="Proteomes" id="UP000266568">
    <property type="component" value="Unassembled WGS sequence"/>
</dbReference>
<proteinExistence type="predicted"/>
<dbReference type="Pfam" id="PF06674">
    <property type="entry name" value="DUF1176"/>
    <property type="match status" value="1"/>
</dbReference>
<feature type="region of interest" description="Disordered" evidence="1">
    <location>
        <begin position="22"/>
        <end position="54"/>
    </location>
</feature>
<dbReference type="InterPro" id="IPR009560">
    <property type="entry name" value="DUF1176"/>
</dbReference>
<dbReference type="OrthoDB" id="330924at2"/>
<feature type="signal peptide" evidence="2">
    <location>
        <begin position="1"/>
        <end position="17"/>
    </location>
</feature>
<dbReference type="AlphaFoldDB" id="A0A397P4Z9"/>
<sequence length="370" mass="37047">MRPIAAFALLSVLAACAPRAPGNDAAPAPDTETAPASSVSADAPDSHATPHPAGARTFADWTVACDNGGECSMASLSPEDGDFYAVNLALTRAAGPDGAIAVALLPNEEGVTPAAVAVDGVPVGGAFPAVKDGRTTVTGNAAAAIAYALANGQRLTVRDPGGAVLATISLAGASASLRYIDAEQRRAGTATAIVAKGNRPASAVPAAPALPVIVAPPAATGTAQVGATMAAELKQRAGCDDTLVTGIAPETYSLGDGATLVLVPCGRGAYNLSSALFVLKDGKADPARIDAPSGFTESGAPAEIPQVVNAGVTDGVLSSYAKGRGLGDCGVEQDFVWDGSMFRLAQQAEMGECRGNPNLLTTWRTQVMRR</sequence>
<evidence type="ECO:0000313" key="3">
    <source>
        <dbReference type="EMBL" id="RIA43958.1"/>
    </source>
</evidence>
<feature type="chain" id="PRO_5017193928" evidence="2">
    <location>
        <begin position="18"/>
        <end position="370"/>
    </location>
</feature>
<keyword evidence="4" id="KW-1185">Reference proteome</keyword>
<dbReference type="EMBL" id="QXDC01000003">
    <property type="protein sequence ID" value="RIA43958.1"/>
    <property type="molecule type" value="Genomic_DNA"/>
</dbReference>
<evidence type="ECO:0000313" key="4">
    <source>
        <dbReference type="Proteomes" id="UP000266568"/>
    </source>
</evidence>
<evidence type="ECO:0000256" key="1">
    <source>
        <dbReference type="SAM" id="MobiDB-lite"/>
    </source>
</evidence>
<reference evidence="3 4" key="1">
    <citation type="submission" date="2018-08" db="EMBL/GenBank/DDBJ databases">
        <title>Genomic Encyclopedia of Type Strains, Phase IV (KMG-IV): sequencing the most valuable type-strain genomes for metagenomic binning, comparative biology and taxonomic classification.</title>
        <authorList>
            <person name="Goeker M."/>
        </authorList>
    </citation>
    <scope>NUCLEOTIDE SEQUENCE [LARGE SCALE GENOMIC DNA]</scope>
    <source>
        <strain evidence="3 4">DSM 25527</strain>
    </source>
</reference>